<organism evidence="2 3">
    <name type="scientific">Methylobacterium crusticola</name>
    <dbReference type="NCBI Taxonomy" id="1697972"/>
    <lineage>
        <taxon>Bacteria</taxon>
        <taxon>Pseudomonadati</taxon>
        <taxon>Pseudomonadota</taxon>
        <taxon>Alphaproteobacteria</taxon>
        <taxon>Hyphomicrobiales</taxon>
        <taxon>Methylobacteriaceae</taxon>
        <taxon>Methylobacterium</taxon>
    </lineage>
</organism>
<feature type="signal peptide" evidence="1">
    <location>
        <begin position="1"/>
        <end position="20"/>
    </location>
</feature>
<dbReference type="Proteomes" id="UP001055167">
    <property type="component" value="Unassembled WGS sequence"/>
</dbReference>
<name>A0ABQ4QXV3_9HYPH</name>
<evidence type="ECO:0000313" key="2">
    <source>
        <dbReference type="EMBL" id="GJD50012.1"/>
    </source>
</evidence>
<dbReference type="EMBL" id="BPQH01000008">
    <property type="protein sequence ID" value="GJD50012.1"/>
    <property type="molecule type" value="Genomic_DNA"/>
</dbReference>
<proteinExistence type="predicted"/>
<comment type="caution">
    <text evidence="2">The sequence shown here is derived from an EMBL/GenBank/DDBJ whole genome shotgun (WGS) entry which is preliminary data.</text>
</comment>
<keyword evidence="1" id="KW-0732">Signal</keyword>
<dbReference type="RefSeq" id="WP_128562175.1">
    <property type="nucleotide sequence ID" value="NZ_BPQH01000008.1"/>
</dbReference>
<reference evidence="2" key="1">
    <citation type="journal article" date="2021" name="Front. Microbiol.">
        <title>Comprehensive Comparative Genomics and Phenotyping of Methylobacterium Species.</title>
        <authorList>
            <person name="Alessa O."/>
            <person name="Ogura Y."/>
            <person name="Fujitani Y."/>
            <person name="Takami H."/>
            <person name="Hayashi T."/>
            <person name="Sahin N."/>
            <person name="Tani A."/>
        </authorList>
    </citation>
    <scope>NUCLEOTIDE SEQUENCE</scope>
    <source>
        <strain evidence="2">KCTC 52305</strain>
    </source>
</reference>
<gene>
    <name evidence="2" type="ORF">OPKNFCMD_2748</name>
</gene>
<protein>
    <recommendedName>
        <fullName evidence="4">DUF4440 domain-containing protein</fullName>
    </recommendedName>
</protein>
<keyword evidence="3" id="KW-1185">Reference proteome</keyword>
<sequence length="166" mass="18505">MLSRLYCYLGALAFFAVPTAAGSQMSSGPEALVRALIERDRDAKLATLLPERPDDDMRRHFTEAFNASWANAMSHSKDEPVLDGDIITGRQTVTRVIMKSAHAAETGDVAMVNTNVVYFDEAGSRKPHRTVVRFFLKREAGLWKVDDISSGDEPSIRTYFKTSYGR</sequence>
<reference evidence="2" key="2">
    <citation type="submission" date="2021-08" db="EMBL/GenBank/DDBJ databases">
        <authorList>
            <person name="Tani A."/>
            <person name="Ola A."/>
            <person name="Ogura Y."/>
            <person name="Katsura K."/>
            <person name="Hayashi T."/>
        </authorList>
    </citation>
    <scope>NUCLEOTIDE SEQUENCE</scope>
    <source>
        <strain evidence="2">KCTC 52305</strain>
    </source>
</reference>
<accession>A0ABQ4QXV3</accession>
<evidence type="ECO:0008006" key="4">
    <source>
        <dbReference type="Google" id="ProtNLM"/>
    </source>
</evidence>
<evidence type="ECO:0000256" key="1">
    <source>
        <dbReference type="SAM" id="SignalP"/>
    </source>
</evidence>
<feature type="chain" id="PRO_5045670287" description="DUF4440 domain-containing protein" evidence="1">
    <location>
        <begin position="21"/>
        <end position="166"/>
    </location>
</feature>
<evidence type="ECO:0000313" key="3">
    <source>
        <dbReference type="Proteomes" id="UP001055167"/>
    </source>
</evidence>